<reference evidence="1 2" key="1">
    <citation type="submission" date="2019-10" db="EMBL/GenBank/DDBJ databases">
        <authorList>
            <person name="Palmer J.M."/>
        </authorList>
    </citation>
    <scope>NUCLEOTIDE SEQUENCE [LARGE SCALE GENOMIC DNA]</scope>
    <source>
        <strain evidence="1 2">TWF694</strain>
    </source>
</reference>
<dbReference type="InterPro" id="IPR027417">
    <property type="entry name" value="P-loop_NTPase"/>
</dbReference>
<gene>
    <name evidence="1" type="ORF">TWF694_000767</name>
</gene>
<dbReference type="PANTHER" id="PTHR48312:SF1">
    <property type="entry name" value="SULFOTRANSFERASE"/>
    <property type="match status" value="1"/>
</dbReference>
<organism evidence="1 2">
    <name type="scientific">Orbilia ellipsospora</name>
    <dbReference type="NCBI Taxonomy" id="2528407"/>
    <lineage>
        <taxon>Eukaryota</taxon>
        <taxon>Fungi</taxon>
        <taxon>Dikarya</taxon>
        <taxon>Ascomycota</taxon>
        <taxon>Pezizomycotina</taxon>
        <taxon>Orbiliomycetes</taxon>
        <taxon>Orbiliales</taxon>
        <taxon>Orbiliaceae</taxon>
        <taxon>Orbilia</taxon>
    </lineage>
</organism>
<name>A0AAV9XPY8_9PEZI</name>
<dbReference type="EMBL" id="JAVHJO010000001">
    <property type="protein sequence ID" value="KAK6544054.1"/>
    <property type="molecule type" value="Genomic_DNA"/>
</dbReference>
<proteinExistence type="predicted"/>
<dbReference type="Gene3D" id="3.40.50.300">
    <property type="entry name" value="P-loop containing nucleotide triphosphate hydrolases"/>
    <property type="match status" value="1"/>
</dbReference>
<dbReference type="AlphaFoldDB" id="A0AAV9XPY8"/>
<comment type="caution">
    <text evidence="1">The sequence shown here is derived from an EMBL/GenBank/DDBJ whole genome shotgun (WGS) entry which is preliminary data.</text>
</comment>
<dbReference type="PANTHER" id="PTHR48312">
    <property type="match status" value="1"/>
</dbReference>
<sequence>MAELRKPILVLSSPRACSNLFIKILSQHPQLSVRPYEFHNVYLFGAEQLSQRKTPQFAARIEAQTPEVRTLTYQKVFDKVTEFIEETQKKGNVPVIKEHTHQILDPRVAEAEFHFAAAREARPTPIVKMPDNNMTNDSDIAKSPLLLPSDFLVTVQPVILIRNPIRVVPSFYKVARVGFGATVDDEDWPVQVSFKSSRLVYDWYRAQGISPIVIDAYELVHKSQELMQELCTRCDIDTKGIILSWDQYEPDEVLRQQSSWFSTLWNSTKIDPSVEPEAVCIQEEFVKWKENWGEEVAMGIRRSVDIAQDDYAYLRKHALLRS</sequence>
<protein>
    <submittedName>
        <fullName evidence="1">Uncharacterized protein</fullName>
    </submittedName>
</protein>
<evidence type="ECO:0000313" key="1">
    <source>
        <dbReference type="EMBL" id="KAK6544054.1"/>
    </source>
</evidence>
<dbReference type="SUPFAM" id="SSF52540">
    <property type="entry name" value="P-loop containing nucleoside triphosphate hydrolases"/>
    <property type="match status" value="1"/>
</dbReference>
<keyword evidence="2" id="KW-1185">Reference proteome</keyword>
<accession>A0AAV9XPY8</accession>
<evidence type="ECO:0000313" key="2">
    <source>
        <dbReference type="Proteomes" id="UP001365542"/>
    </source>
</evidence>
<dbReference type="Proteomes" id="UP001365542">
    <property type="component" value="Unassembled WGS sequence"/>
</dbReference>